<dbReference type="Proteomes" id="UP000009138">
    <property type="component" value="Unassembled WGS sequence"/>
</dbReference>
<gene>
    <name evidence="1" type="ORF">RO3G_01728</name>
</gene>
<reference evidence="1 2" key="1">
    <citation type="journal article" date="2009" name="PLoS Genet.">
        <title>Genomic analysis of the basal lineage fungus Rhizopus oryzae reveals a whole-genome duplication.</title>
        <authorList>
            <person name="Ma L.-J."/>
            <person name="Ibrahim A.S."/>
            <person name="Skory C."/>
            <person name="Grabherr M.G."/>
            <person name="Burger G."/>
            <person name="Butler M."/>
            <person name="Elias M."/>
            <person name="Idnurm A."/>
            <person name="Lang B.F."/>
            <person name="Sone T."/>
            <person name="Abe A."/>
            <person name="Calvo S.E."/>
            <person name="Corrochano L.M."/>
            <person name="Engels R."/>
            <person name="Fu J."/>
            <person name="Hansberg W."/>
            <person name="Kim J.-M."/>
            <person name="Kodira C.D."/>
            <person name="Koehrsen M.J."/>
            <person name="Liu B."/>
            <person name="Miranda-Saavedra D."/>
            <person name="O'Leary S."/>
            <person name="Ortiz-Castellanos L."/>
            <person name="Poulter R."/>
            <person name="Rodriguez-Romero J."/>
            <person name="Ruiz-Herrera J."/>
            <person name="Shen Y.-Q."/>
            <person name="Zeng Q."/>
            <person name="Galagan J."/>
            <person name="Birren B.W."/>
            <person name="Cuomo C.A."/>
            <person name="Wickes B.L."/>
        </authorList>
    </citation>
    <scope>NUCLEOTIDE SEQUENCE [LARGE SCALE GENOMIC DNA]</scope>
    <source>
        <strain evidence="2">RA 99-880 / ATCC MYA-4621 / FGSC 9543 / NRRL 43880</strain>
    </source>
</reference>
<dbReference type="InParanoid" id="I1BLE4"/>
<keyword evidence="2" id="KW-1185">Reference proteome</keyword>
<dbReference type="RefSeq" id="XP_067512420.1">
    <property type="nucleotide sequence ID" value="XM_067656319.1"/>
</dbReference>
<dbReference type="GeneID" id="93608700"/>
<evidence type="ECO:0000313" key="2">
    <source>
        <dbReference type="Proteomes" id="UP000009138"/>
    </source>
</evidence>
<name>I1BLE4_RHIO9</name>
<protein>
    <submittedName>
        <fullName evidence="1">Uncharacterized protein</fullName>
    </submittedName>
</protein>
<accession>I1BLE4</accession>
<dbReference type="STRING" id="246409.I1BLE4"/>
<proteinExistence type="predicted"/>
<dbReference type="OMA" id="IDSWNHG"/>
<dbReference type="AlphaFoldDB" id="I1BLE4"/>
<dbReference type="EMBL" id="CH476732">
    <property type="protein sequence ID" value="EIE77024.1"/>
    <property type="molecule type" value="Genomic_DNA"/>
</dbReference>
<evidence type="ECO:0000313" key="1">
    <source>
        <dbReference type="EMBL" id="EIE77024.1"/>
    </source>
</evidence>
<organism evidence="1 2">
    <name type="scientific">Rhizopus delemar (strain RA 99-880 / ATCC MYA-4621 / FGSC 9543 / NRRL 43880)</name>
    <name type="common">Mucormycosis agent</name>
    <name type="synonym">Rhizopus arrhizus var. delemar</name>
    <dbReference type="NCBI Taxonomy" id="246409"/>
    <lineage>
        <taxon>Eukaryota</taxon>
        <taxon>Fungi</taxon>
        <taxon>Fungi incertae sedis</taxon>
        <taxon>Mucoromycota</taxon>
        <taxon>Mucoromycotina</taxon>
        <taxon>Mucoromycetes</taxon>
        <taxon>Mucorales</taxon>
        <taxon>Mucorineae</taxon>
        <taxon>Rhizopodaceae</taxon>
        <taxon>Rhizopus</taxon>
    </lineage>
</organism>
<sequence length="270" mass="30653">MQQSAAIHETESEHTTFEDHMNVDGEEELSHEDQLKHLLVLYVVLFQAKHLSVQAGEELLAFLSFFVRALGHGMEIPTKISTARAMVNYSSASSGVSRFLVCSLCRRRVANNPHRAENNHVVILFMLEAPSSLFLEYPYNSTLETLKKFFARPAFEFQIEQWRSRSVEEDVLYDIYDGRVWGQLADSNAQPFVNKERSLMVSLNVDWFQPSDGMHYSCGGVELTINNLPRSSRMNTSNIILVGMILGLVNTLMTKFKNSRGVWGNDLSVL</sequence>
<dbReference type="VEuPathDB" id="FungiDB:RO3G_01728"/>